<dbReference type="EMBL" id="PDVP01000004">
    <property type="protein sequence ID" value="PHP67189.1"/>
    <property type="molecule type" value="Genomic_DNA"/>
</dbReference>
<evidence type="ECO:0000256" key="1">
    <source>
        <dbReference type="SAM" id="Phobius"/>
    </source>
</evidence>
<dbReference type="OrthoDB" id="8454209at2"/>
<evidence type="ECO:0000259" key="2">
    <source>
        <dbReference type="Pfam" id="PF07331"/>
    </source>
</evidence>
<dbReference type="RefSeq" id="WP_099306016.1">
    <property type="nucleotide sequence ID" value="NZ_PDVP01000004.1"/>
</dbReference>
<name>A0A2G1QNY5_9HYPH</name>
<dbReference type="AlphaFoldDB" id="A0A2G1QNY5"/>
<feature type="transmembrane region" description="Helical" evidence="1">
    <location>
        <begin position="54"/>
        <end position="77"/>
    </location>
</feature>
<feature type="transmembrane region" description="Helical" evidence="1">
    <location>
        <begin position="97"/>
        <end position="120"/>
    </location>
</feature>
<evidence type="ECO:0000313" key="4">
    <source>
        <dbReference type="Proteomes" id="UP000221168"/>
    </source>
</evidence>
<gene>
    <name evidence="3" type="ORF">CSC94_09050</name>
</gene>
<accession>A0A2G1QNY5</accession>
<feature type="transmembrane region" description="Helical" evidence="1">
    <location>
        <begin position="132"/>
        <end position="150"/>
    </location>
</feature>
<reference evidence="3 4" key="1">
    <citation type="submission" date="2017-10" db="EMBL/GenBank/DDBJ databases">
        <title>Sedimentibacterium mangrovi gen. nov., sp. nov., a novel member of family Phyllobacteriacea isolated from mangrove sediment.</title>
        <authorList>
            <person name="Liao H."/>
            <person name="Tian Y."/>
        </authorList>
    </citation>
    <scope>NUCLEOTIDE SEQUENCE [LARGE SCALE GENOMIC DNA]</scope>
    <source>
        <strain evidence="3 4">X9-2-2</strain>
    </source>
</reference>
<dbReference type="InterPro" id="IPR009936">
    <property type="entry name" value="DUF1468"/>
</dbReference>
<keyword evidence="1" id="KW-0472">Membrane</keyword>
<keyword evidence="4" id="KW-1185">Reference proteome</keyword>
<comment type="caution">
    <text evidence="3">The sequence shown here is derived from an EMBL/GenBank/DDBJ whole genome shotgun (WGS) entry which is preliminary data.</text>
</comment>
<feature type="domain" description="DUF1468" evidence="2">
    <location>
        <begin position="24"/>
        <end position="159"/>
    </location>
</feature>
<keyword evidence="1" id="KW-1133">Transmembrane helix</keyword>
<dbReference type="Proteomes" id="UP000221168">
    <property type="component" value="Unassembled WGS sequence"/>
</dbReference>
<evidence type="ECO:0000313" key="3">
    <source>
        <dbReference type="EMBL" id="PHP67189.1"/>
    </source>
</evidence>
<sequence length="180" mass="20565">MSRIKTLQDLFRRYRRPGDFVIAFLSFAFALFLAANLPFQTTWVARTKLFAQPAFWPTVAIAFMVLFSTLHMIGALVSERIPGRLAEVMQWIRAIEYALWFMAYVLLVPILGYLPATLVFTVTLTLRLGYRGWRWMLAAVVFGAAVVILFKTFLHVKIPSGAAYELMPPGALRSFFLTYL</sequence>
<proteinExistence type="predicted"/>
<organism evidence="3 4">
    <name type="scientific">Zhengella mangrovi</name>
    <dbReference type="NCBI Taxonomy" id="1982044"/>
    <lineage>
        <taxon>Bacteria</taxon>
        <taxon>Pseudomonadati</taxon>
        <taxon>Pseudomonadota</taxon>
        <taxon>Alphaproteobacteria</taxon>
        <taxon>Hyphomicrobiales</taxon>
        <taxon>Notoacmeibacteraceae</taxon>
        <taxon>Zhengella</taxon>
    </lineage>
</organism>
<protein>
    <recommendedName>
        <fullName evidence="2">DUF1468 domain-containing protein</fullName>
    </recommendedName>
</protein>
<keyword evidence="1" id="KW-0812">Transmembrane</keyword>
<feature type="transmembrane region" description="Helical" evidence="1">
    <location>
        <begin position="20"/>
        <end position="39"/>
    </location>
</feature>
<dbReference type="Pfam" id="PF07331">
    <property type="entry name" value="TctB"/>
    <property type="match status" value="1"/>
</dbReference>